<evidence type="ECO:0000256" key="1">
    <source>
        <dbReference type="ARBA" id="ARBA00004651"/>
    </source>
</evidence>
<feature type="transmembrane region" description="Helical" evidence="6">
    <location>
        <begin position="709"/>
        <end position="730"/>
    </location>
</feature>
<feature type="domain" description="ABC3 transporter permease C-terminal" evidence="7">
    <location>
        <begin position="257"/>
        <end position="375"/>
    </location>
</feature>
<feature type="domain" description="ABC3 transporter permease C-terminal" evidence="7">
    <location>
        <begin position="711"/>
        <end position="807"/>
    </location>
</feature>
<feature type="transmembrane region" description="Helical" evidence="6">
    <location>
        <begin position="301"/>
        <end position="325"/>
    </location>
</feature>
<dbReference type="InterPro" id="IPR038766">
    <property type="entry name" value="Membrane_comp_ABC_pdt"/>
</dbReference>
<evidence type="ECO:0000259" key="7">
    <source>
        <dbReference type="Pfam" id="PF02687"/>
    </source>
</evidence>
<feature type="transmembrane region" description="Helical" evidence="6">
    <location>
        <begin position="414"/>
        <end position="437"/>
    </location>
</feature>
<feature type="transmembrane region" description="Helical" evidence="6">
    <location>
        <begin position="345"/>
        <end position="370"/>
    </location>
</feature>
<evidence type="ECO:0000256" key="6">
    <source>
        <dbReference type="SAM" id="Phobius"/>
    </source>
</evidence>
<dbReference type="InterPro" id="IPR003838">
    <property type="entry name" value="ABC3_permease_C"/>
</dbReference>
<dbReference type="OrthoDB" id="5292592at2"/>
<evidence type="ECO:0000256" key="3">
    <source>
        <dbReference type="ARBA" id="ARBA00022692"/>
    </source>
</evidence>
<dbReference type="PANTHER" id="PTHR30287:SF1">
    <property type="entry name" value="INNER MEMBRANE PROTEIN"/>
    <property type="match status" value="1"/>
</dbReference>
<dbReference type="RefSeq" id="WP_091962348.1">
    <property type="nucleotide sequence ID" value="NZ_FOLH01000003.1"/>
</dbReference>
<organism evidence="8 9">
    <name type="scientific">Marinospirillum celere</name>
    <dbReference type="NCBI Taxonomy" id="1122252"/>
    <lineage>
        <taxon>Bacteria</taxon>
        <taxon>Pseudomonadati</taxon>
        <taxon>Pseudomonadota</taxon>
        <taxon>Gammaproteobacteria</taxon>
        <taxon>Oceanospirillales</taxon>
        <taxon>Oceanospirillaceae</taxon>
        <taxon>Marinospirillum</taxon>
    </lineage>
</organism>
<dbReference type="EMBL" id="FOLH01000003">
    <property type="protein sequence ID" value="SFC19354.1"/>
    <property type="molecule type" value="Genomic_DNA"/>
</dbReference>
<dbReference type="Proteomes" id="UP000199058">
    <property type="component" value="Unassembled WGS sequence"/>
</dbReference>
<evidence type="ECO:0000313" key="8">
    <source>
        <dbReference type="EMBL" id="SFC19354.1"/>
    </source>
</evidence>
<evidence type="ECO:0000256" key="5">
    <source>
        <dbReference type="ARBA" id="ARBA00023136"/>
    </source>
</evidence>
<gene>
    <name evidence="8" type="ORF">SAMN05660443_1825</name>
</gene>
<keyword evidence="2" id="KW-1003">Cell membrane</keyword>
<feature type="transmembrane region" description="Helical" evidence="6">
    <location>
        <begin position="750"/>
        <end position="773"/>
    </location>
</feature>
<dbReference type="PROSITE" id="PS51257">
    <property type="entry name" value="PROKAR_LIPOPROTEIN"/>
    <property type="match status" value="1"/>
</dbReference>
<dbReference type="PANTHER" id="PTHR30287">
    <property type="entry name" value="MEMBRANE COMPONENT OF PREDICTED ABC SUPERFAMILY METABOLITE UPTAKE TRANSPORTER"/>
    <property type="match status" value="1"/>
</dbReference>
<sequence>MKDLRLAARLAWRGVKAGEYRVLLIALMLAVACATLLGVVGDRMQGALDHEAARISGGDLVVSGRQAADQELLDYLDAQGLQWSQRVSLTSMASLDEAMLLISITAVDSQYPLLGQVRIETATGETHLAEPPLEGEVWLEPGLALRLDASLGDQIEVGDLELKFTAYLLETPDQSGGFASFSPRALVHLNSLEGSALLGPLSRARWNLGMTATSQVLDQMRSELPDRLESHQRLRDMQEDRPGVARALDEGRRYLSMAGLVAVLLASLAVALASQRQAKRQAKEVALLRCLGQSRARVRNLFLLQLFWLGLAAGLVGGLLGYAAHLGLVELLAPLLPLTLPPPSVWPLVAAVALALWLLMGFSLAPLLSLARVSPLAVLQSRPWKLSGSAALTYGLAGIATLGLGYWLSGDLLLTLWTLAGLMLIGLAVAGLGWLLLKLLMTRLQQLPWRWRQGLRRLGRNPGETLLQLSTFTLAFMAVLLVARGGDQLVGDWQAQLPEQRPSQFAVDIQPHEREDFVALLETWELEHSQLYPILRGRLTQINGEDAESQVPAASRNDNTLRRELNLTWSEQLPEGNRVESGHWWQDEVVVPEGVLPISVESGMALRLGLDLGDRLSFNLAGSRVETEIASVRDVNWESFNPNFYVIFPPQVLENHPHTFLASFAMPEDEGSFMRAISRQFPGVAFLDVRAILAQAEGILRQLSLGVQYLLGFVLLAGLLVTWALMMASLDARQREQALLKVMGAQRAKLAGRQLAEFLMLGGLAGILAALLGELLYSLLSRQLFNLLWEPAPLFWLLPPLAGGVLLAAFAHLALRSSLNEAPHRLLRRLS</sequence>
<accession>A0A1I1H5Y1</accession>
<feature type="transmembrane region" description="Helical" evidence="6">
    <location>
        <begin position="465"/>
        <end position="483"/>
    </location>
</feature>
<keyword evidence="5 6" id="KW-0472">Membrane</keyword>
<feature type="transmembrane region" description="Helical" evidence="6">
    <location>
        <begin position="793"/>
        <end position="815"/>
    </location>
</feature>
<reference evidence="8 9" key="1">
    <citation type="submission" date="2016-10" db="EMBL/GenBank/DDBJ databases">
        <authorList>
            <person name="de Groot N.N."/>
        </authorList>
    </citation>
    <scope>NUCLEOTIDE SEQUENCE [LARGE SCALE GENOMIC DNA]</scope>
    <source>
        <strain evidence="8 9">DSM 18438</strain>
    </source>
</reference>
<feature type="transmembrane region" description="Helical" evidence="6">
    <location>
        <begin position="254"/>
        <end position="273"/>
    </location>
</feature>
<evidence type="ECO:0000313" key="9">
    <source>
        <dbReference type="Proteomes" id="UP000199058"/>
    </source>
</evidence>
<keyword evidence="3 6" id="KW-0812">Transmembrane</keyword>
<keyword evidence="9" id="KW-1185">Reference proteome</keyword>
<evidence type="ECO:0000256" key="2">
    <source>
        <dbReference type="ARBA" id="ARBA00022475"/>
    </source>
</evidence>
<protein>
    <submittedName>
        <fullName evidence="8">Putative ABC transport system permease protein</fullName>
    </submittedName>
</protein>
<keyword evidence="4 6" id="KW-1133">Transmembrane helix</keyword>
<dbReference type="GO" id="GO:0005886">
    <property type="term" value="C:plasma membrane"/>
    <property type="evidence" value="ECO:0007669"/>
    <property type="project" value="UniProtKB-SubCell"/>
</dbReference>
<dbReference type="Pfam" id="PF02687">
    <property type="entry name" value="FtsX"/>
    <property type="match status" value="2"/>
</dbReference>
<dbReference type="STRING" id="1122252.SAMN05660443_1825"/>
<dbReference type="AlphaFoldDB" id="A0A1I1H5Y1"/>
<feature type="transmembrane region" description="Helical" evidence="6">
    <location>
        <begin position="20"/>
        <end position="40"/>
    </location>
</feature>
<name>A0A1I1H5Y1_9GAMM</name>
<feature type="transmembrane region" description="Helical" evidence="6">
    <location>
        <begin position="391"/>
        <end position="408"/>
    </location>
</feature>
<comment type="subcellular location">
    <subcellularLocation>
        <location evidence="1">Cell membrane</location>
        <topology evidence="1">Multi-pass membrane protein</topology>
    </subcellularLocation>
</comment>
<proteinExistence type="predicted"/>
<evidence type="ECO:0000256" key="4">
    <source>
        <dbReference type="ARBA" id="ARBA00022989"/>
    </source>
</evidence>